<dbReference type="Pfam" id="PF04972">
    <property type="entry name" value="BON"/>
    <property type="match status" value="1"/>
</dbReference>
<evidence type="ECO:0000256" key="1">
    <source>
        <dbReference type="SAM" id="SignalP"/>
    </source>
</evidence>
<proteinExistence type="predicted"/>
<reference evidence="4 5" key="2">
    <citation type="submission" date="2014-03" db="EMBL/GenBank/DDBJ databases">
        <title>Draft Genome Sequences of Four Burkholderia Strains.</title>
        <authorList>
            <person name="Liu X.Y."/>
            <person name="Li C.X."/>
            <person name="Xu J.H."/>
        </authorList>
    </citation>
    <scope>NUCLEOTIDE SEQUENCE [LARGE SCALE GENOMIC DNA]</scope>
    <source>
        <strain evidence="4 5">R27</strain>
    </source>
</reference>
<reference evidence="6" key="3">
    <citation type="journal article" date="2019" name="Int. J. Syst. Evol. Microbiol.">
        <title>The Global Catalogue of Microorganisms (GCM) 10K type strain sequencing project: providing services to taxonomists for standard genome sequencing and annotation.</title>
        <authorList>
            <consortium name="The Broad Institute Genomics Platform"/>
            <consortium name="The Broad Institute Genome Sequencing Center for Infectious Disease"/>
            <person name="Wu L."/>
            <person name="Ma J."/>
        </authorList>
    </citation>
    <scope>NUCLEOTIDE SEQUENCE [LARGE SCALE GENOMIC DNA]</scope>
    <source>
        <strain evidence="6">CGMCC 1.11013</strain>
    </source>
</reference>
<evidence type="ECO:0000313" key="5">
    <source>
        <dbReference type="Proteomes" id="UP000027439"/>
    </source>
</evidence>
<evidence type="ECO:0000313" key="3">
    <source>
        <dbReference type="EMBL" id="GGD88818.1"/>
    </source>
</evidence>
<feature type="chain" id="PRO_5001664202" evidence="1">
    <location>
        <begin position="30"/>
        <end position="119"/>
    </location>
</feature>
<feature type="signal peptide" evidence="1">
    <location>
        <begin position="1"/>
        <end position="29"/>
    </location>
</feature>
<evidence type="ECO:0000259" key="2">
    <source>
        <dbReference type="PROSITE" id="PS50914"/>
    </source>
</evidence>
<dbReference type="Gene3D" id="3.30.1340.30">
    <property type="match status" value="1"/>
</dbReference>
<gene>
    <name evidence="4" type="ORF">BG57_32540</name>
    <name evidence="3" type="ORF">GCM10010985_49270</name>
</gene>
<dbReference type="PROSITE" id="PS50914">
    <property type="entry name" value="BON"/>
    <property type="match status" value="1"/>
</dbReference>
<dbReference type="InterPro" id="IPR007055">
    <property type="entry name" value="BON_dom"/>
</dbReference>
<feature type="domain" description="BON" evidence="2">
    <location>
        <begin position="48"/>
        <end position="116"/>
    </location>
</feature>
<dbReference type="STRING" id="1071679.BG57_32540"/>
<comment type="caution">
    <text evidence="4">The sequence shown here is derived from an EMBL/GenBank/DDBJ whole genome shotgun (WGS) entry which is preliminary data.</text>
</comment>
<dbReference type="RefSeq" id="WP_035963580.1">
    <property type="nucleotide sequence ID" value="NZ_BMEG01000010.1"/>
</dbReference>
<dbReference type="EMBL" id="BMEG01000010">
    <property type="protein sequence ID" value="GGD88818.1"/>
    <property type="molecule type" value="Genomic_DNA"/>
</dbReference>
<dbReference type="Proteomes" id="UP000027439">
    <property type="component" value="Unassembled WGS sequence"/>
</dbReference>
<accession>A0A069PCR1</accession>
<dbReference type="eggNOG" id="COG2823">
    <property type="taxonomic scope" value="Bacteria"/>
</dbReference>
<keyword evidence="6" id="KW-1185">Reference proteome</keyword>
<keyword evidence="1" id="KW-0732">Signal</keyword>
<name>A0A069PCR1_9BURK</name>
<evidence type="ECO:0000313" key="4">
    <source>
        <dbReference type="EMBL" id="KDR35071.1"/>
    </source>
</evidence>
<protein>
    <submittedName>
        <fullName evidence="4">Transporter</fullName>
    </submittedName>
</protein>
<dbReference type="Proteomes" id="UP000597138">
    <property type="component" value="Unassembled WGS sequence"/>
</dbReference>
<reference evidence="3" key="1">
    <citation type="journal article" date="2014" name="Int. J. Syst. Evol. Microbiol.">
        <title>Complete genome of a new Firmicutes species belonging to the dominant human colonic microbiota ('Ruminococcus bicirculans') reveals two chromosomes and a selective capacity to utilize plant glucans.</title>
        <authorList>
            <consortium name="NISC Comparative Sequencing Program"/>
            <person name="Wegmann U."/>
            <person name="Louis P."/>
            <person name="Goesmann A."/>
            <person name="Henrissat B."/>
            <person name="Duncan S.H."/>
            <person name="Flint H.J."/>
        </authorList>
    </citation>
    <scope>NUCLEOTIDE SEQUENCE</scope>
    <source>
        <strain evidence="3">CGMCC 1.11013</strain>
    </source>
</reference>
<sequence length="119" mass="12355">MQTRAFIFSMAAVTAFSATLLAEMPTAFAADLSTTGVDAPTKKQIRAENRALSHAVRQSFTHTRGLDASRINVVSRGSTVTLAGSAPDQVQIEAAGAAASKVSGVGRVDNRLTVSEPGH</sequence>
<dbReference type="EMBL" id="JFHE01000009">
    <property type="protein sequence ID" value="KDR35071.1"/>
    <property type="molecule type" value="Genomic_DNA"/>
</dbReference>
<organism evidence="4 5">
    <name type="scientific">Caballeronia grimmiae</name>
    <dbReference type="NCBI Taxonomy" id="1071679"/>
    <lineage>
        <taxon>Bacteria</taxon>
        <taxon>Pseudomonadati</taxon>
        <taxon>Pseudomonadota</taxon>
        <taxon>Betaproteobacteria</taxon>
        <taxon>Burkholderiales</taxon>
        <taxon>Burkholderiaceae</taxon>
        <taxon>Caballeronia</taxon>
    </lineage>
</organism>
<reference evidence="3" key="4">
    <citation type="submission" date="2024-05" db="EMBL/GenBank/DDBJ databases">
        <authorList>
            <person name="Sun Q."/>
            <person name="Zhou Y."/>
        </authorList>
    </citation>
    <scope>NUCLEOTIDE SEQUENCE</scope>
    <source>
        <strain evidence="3">CGMCC 1.11013</strain>
    </source>
</reference>
<dbReference type="AlphaFoldDB" id="A0A069PCR1"/>
<dbReference type="OrthoDB" id="9035680at2"/>
<evidence type="ECO:0000313" key="6">
    <source>
        <dbReference type="Proteomes" id="UP000597138"/>
    </source>
</evidence>